<dbReference type="Proteomes" id="UP000002028">
    <property type="component" value="Chromosome"/>
</dbReference>
<keyword evidence="3" id="KW-1185">Reference proteome</keyword>
<dbReference type="KEGG" id="sli:Slin_6446"/>
<protein>
    <recommendedName>
        <fullName evidence="4">Integral membrane protein</fullName>
    </recommendedName>
</protein>
<keyword evidence="1" id="KW-0812">Transmembrane</keyword>
<dbReference type="STRING" id="504472.Slin_6446"/>
<evidence type="ECO:0000256" key="1">
    <source>
        <dbReference type="SAM" id="Phobius"/>
    </source>
</evidence>
<keyword evidence="1" id="KW-0472">Membrane</keyword>
<evidence type="ECO:0000313" key="3">
    <source>
        <dbReference type="Proteomes" id="UP000002028"/>
    </source>
</evidence>
<feature type="transmembrane region" description="Helical" evidence="1">
    <location>
        <begin position="15"/>
        <end position="33"/>
    </location>
</feature>
<dbReference type="RefSeq" id="WP_012930887.1">
    <property type="nucleotide sequence ID" value="NC_013730.1"/>
</dbReference>
<feature type="transmembrane region" description="Helical" evidence="1">
    <location>
        <begin position="78"/>
        <end position="96"/>
    </location>
</feature>
<feature type="transmembrane region" description="Helical" evidence="1">
    <location>
        <begin position="116"/>
        <end position="138"/>
    </location>
</feature>
<keyword evidence="1" id="KW-1133">Transmembrane helix</keyword>
<gene>
    <name evidence="2" type="ordered locus">Slin_6446</name>
</gene>
<name>D2QUC1_SPILD</name>
<feature type="transmembrane region" description="Helical" evidence="1">
    <location>
        <begin position="45"/>
        <end position="66"/>
    </location>
</feature>
<sequence>MKPFLQQLNQVNPPLYAFGWVCLLGAGLCLALTQLTHTQVMGVNAWYKPMKFCLSITLLVWTMGWYGQYLGRSEAMVAYSWGMIGLLGFEIIYIVFQAGRGQLSHFNLSSPLYSALYSLMAVAATGASLWTGYIGLLLYRADLSVLPRAYVWGIYWGIGLFVLFSMQGFAMGGRLTHTIGGPDGSPGLPIVNWSRRYGDLRIAHFLGMHALQVLPLLGFYVLRSSRWLVVVSLCYALLTAAVFWQALRGKPLLPRVNSSDQSPPNRLTSG</sequence>
<dbReference type="EMBL" id="CP001769">
    <property type="protein sequence ID" value="ADB42403.1"/>
    <property type="molecule type" value="Genomic_DNA"/>
</dbReference>
<evidence type="ECO:0008006" key="4">
    <source>
        <dbReference type="Google" id="ProtNLM"/>
    </source>
</evidence>
<reference evidence="2 3" key="1">
    <citation type="journal article" date="2010" name="Stand. Genomic Sci.">
        <title>Complete genome sequence of Spirosoma linguale type strain (1).</title>
        <authorList>
            <person name="Lail K."/>
            <person name="Sikorski J."/>
            <person name="Saunders E."/>
            <person name="Lapidus A."/>
            <person name="Glavina Del Rio T."/>
            <person name="Copeland A."/>
            <person name="Tice H."/>
            <person name="Cheng J.-F."/>
            <person name="Lucas S."/>
            <person name="Nolan M."/>
            <person name="Bruce D."/>
            <person name="Goodwin L."/>
            <person name="Pitluck S."/>
            <person name="Ivanova N."/>
            <person name="Mavromatis K."/>
            <person name="Ovchinnikova G."/>
            <person name="Pati A."/>
            <person name="Chen A."/>
            <person name="Palaniappan K."/>
            <person name="Land M."/>
            <person name="Hauser L."/>
            <person name="Chang Y.-J."/>
            <person name="Jeffries C.D."/>
            <person name="Chain P."/>
            <person name="Brettin T."/>
            <person name="Detter J.C."/>
            <person name="Schuetze A."/>
            <person name="Rohde M."/>
            <person name="Tindall B.J."/>
            <person name="Goeker M."/>
            <person name="Bristow J."/>
            <person name="Eisen J.A."/>
            <person name="Markowitz V."/>
            <person name="Hugenholtz P."/>
            <person name="Kyrpides N.C."/>
            <person name="Klenk H.-P."/>
            <person name="Chen F."/>
        </authorList>
    </citation>
    <scope>NUCLEOTIDE SEQUENCE [LARGE SCALE GENOMIC DNA]</scope>
    <source>
        <strain evidence="3">ATCC 33905 / DSM 74 / LMG 10896 / Claus 1</strain>
    </source>
</reference>
<dbReference type="eggNOG" id="ENOG502ZC42">
    <property type="taxonomic scope" value="Bacteria"/>
</dbReference>
<organism evidence="2 3">
    <name type="scientific">Spirosoma linguale (strain ATCC 33905 / DSM 74 / LMG 10896 / Claus 1)</name>
    <dbReference type="NCBI Taxonomy" id="504472"/>
    <lineage>
        <taxon>Bacteria</taxon>
        <taxon>Pseudomonadati</taxon>
        <taxon>Bacteroidota</taxon>
        <taxon>Cytophagia</taxon>
        <taxon>Cytophagales</taxon>
        <taxon>Cytophagaceae</taxon>
        <taxon>Spirosoma</taxon>
    </lineage>
</organism>
<feature type="transmembrane region" description="Helical" evidence="1">
    <location>
        <begin position="150"/>
        <end position="170"/>
    </location>
</feature>
<accession>D2QUC1</accession>
<dbReference type="HOGENOM" id="CLU_076890_0_0_10"/>
<feature type="transmembrane region" description="Helical" evidence="1">
    <location>
        <begin position="202"/>
        <end position="221"/>
    </location>
</feature>
<dbReference type="AlphaFoldDB" id="D2QUC1"/>
<proteinExistence type="predicted"/>
<evidence type="ECO:0000313" key="2">
    <source>
        <dbReference type="EMBL" id="ADB42403.1"/>
    </source>
</evidence>
<feature type="transmembrane region" description="Helical" evidence="1">
    <location>
        <begin position="227"/>
        <end position="247"/>
    </location>
</feature>